<organism evidence="6 7">
    <name type="scientific">Amygdalobacter indicium</name>
    <dbReference type="NCBI Taxonomy" id="3029272"/>
    <lineage>
        <taxon>Bacteria</taxon>
        <taxon>Bacillati</taxon>
        <taxon>Bacillota</taxon>
        <taxon>Clostridia</taxon>
        <taxon>Eubacteriales</taxon>
        <taxon>Oscillospiraceae</taxon>
        <taxon>Amygdalobacter</taxon>
    </lineage>
</organism>
<dbReference type="PROSITE" id="PS50893">
    <property type="entry name" value="ABC_TRANSPORTER_2"/>
    <property type="match status" value="1"/>
</dbReference>
<dbReference type="InterPro" id="IPR003593">
    <property type="entry name" value="AAA+_ATPase"/>
</dbReference>
<reference evidence="6 7" key="1">
    <citation type="submission" date="2023-02" db="EMBL/GenBank/DDBJ databases">
        <title>Novel Oscillospiraceae bacterial genomes.</title>
        <authorList>
            <person name="Srinivasan S."/>
            <person name="Austin M.N."/>
            <person name="Fiedler T.L."/>
            <person name="Strenk S.M."/>
            <person name="Agnew K.J."/>
            <person name="Nagana Gowda G.A."/>
            <person name="Raftery D."/>
            <person name="Beamer M.A."/>
            <person name="Achilles S.L."/>
            <person name="Wiesenfeld H.C."/>
            <person name="Fredricks D.N."/>
            <person name="Hillier S.L."/>
        </authorList>
    </citation>
    <scope>NUCLEOTIDE SEQUENCE [LARGE SCALE GENOMIC DNA]</scope>
    <source>
        <strain evidence="6 7">CHIC02 1186E3-8</strain>
    </source>
</reference>
<dbReference type="SUPFAM" id="SSF52540">
    <property type="entry name" value="P-loop containing nucleoside triphosphate hydrolases"/>
    <property type="match status" value="1"/>
</dbReference>
<keyword evidence="7" id="KW-1185">Reference proteome</keyword>
<dbReference type="SMART" id="SM00382">
    <property type="entry name" value="AAA"/>
    <property type="match status" value="1"/>
</dbReference>
<dbReference type="Gene3D" id="3.40.50.300">
    <property type="entry name" value="P-loop containing nucleotide triphosphate hydrolases"/>
    <property type="match status" value="1"/>
</dbReference>
<protein>
    <submittedName>
        <fullName evidence="6">Metal ABC transporter ATP-binding protein</fullName>
    </submittedName>
</protein>
<dbReference type="Pfam" id="PF00005">
    <property type="entry name" value="ABC_tran"/>
    <property type="match status" value="1"/>
</dbReference>
<keyword evidence="2" id="KW-0813">Transport</keyword>
<dbReference type="EMBL" id="CP118868">
    <property type="protein sequence ID" value="WEG35523.1"/>
    <property type="molecule type" value="Genomic_DNA"/>
</dbReference>
<evidence type="ECO:0000313" key="6">
    <source>
        <dbReference type="EMBL" id="WEG35523.1"/>
    </source>
</evidence>
<proteinExistence type="inferred from homology"/>
<dbReference type="PANTHER" id="PTHR42734">
    <property type="entry name" value="METAL TRANSPORT SYSTEM ATP-BINDING PROTEIN TM_0124-RELATED"/>
    <property type="match status" value="1"/>
</dbReference>
<feature type="domain" description="ABC transporter" evidence="5">
    <location>
        <begin position="4"/>
        <end position="219"/>
    </location>
</feature>
<evidence type="ECO:0000259" key="5">
    <source>
        <dbReference type="PROSITE" id="PS50893"/>
    </source>
</evidence>
<keyword evidence="3" id="KW-0547">Nucleotide-binding</keyword>
<evidence type="ECO:0000256" key="2">
    <source>
        <dbReference type="ARBA" id="ARBA00022448"/>
    </source>
</evidence>
<comment type="similarity">
    <text evidence="1">Belongs to the ABC transporter superfamily.</text>
</comment>
<dbReference type="InterPro" id="IPR050153">
    <property type="entry name" value="Metal_Ion_Import_ABC"/>
</dbReference>
<evidence type="ECO:0000256" key="3">
    <source>
        <dbReference type="ARBA" id="ARBA00022741"/>
    </source>
</evidence>
<evidence type="ECO:0000256" key="4">
    <source>
        <dbReference type="ARBA" id="ARBA00022840"/>
    </source>
</evidence>
<gene>
    <name evidence="6" type="ORF">PYS61_06260</name>
</gene>
<sequence>MSQIKIKDVSFGYNQDLILKNINFQEEKGEIVAIHGENGSGKSTLLKLLLGQLKPACGEIYLLDENISKFKNFAAVGYVPQVQSFNGITFPITCTEIVVLNLYRQFGFFKIPSAALRKKAEDILCEMGLEHYLHVPYNRLSGGFKQRTLIARAMINEPQLLILDEPTAGVDQNSKINFLELIARTNKEKKTTILIVTHEMGLIKEYLPLSASYKMTEGGLIKC</sequence>
<evidence type="ECO:0000256" key="1">
    <source>
        <dbReference type="ARBA" id="ARBA00005417"/>
    </source>
</evidence>
<dbReference type="GO" id="GO:0005524">
    <property type="term" value="F:ATP binding"/>
    <property type="evidence" value="ECO:0007669"/>
    <property type="project" value="UniProtKB-KW"/>
</dbReference>
<accession>A0ABY8C866</accession>
<keyword evidence="4 6" id="KW-0067">ATP-binding</keyword>
<dbReference type="PANTHER" id="PTHR42734:SF17">
    <property type="entry name" value="METAL TRANSPORT SYSTEM ATP-BINDING PROTEIN TM_0124-RELATED"/>
    <property type="match status" value="1"/>
</dbReference>
<dbReference type="InterPro" id="IPR027417">
    <property type="entry name" value="P-loop_NTPase"/>
</dbReference>
<name>A0ABY8C866_9FIRM</name>
<evidence type="ECO:0000313" key="7">
    <source>
        <dbReference type="Proteomes" id="UP001220478"/>
    </source>
</evidence>
<dbReference type="Proteomes" id="UP001220478">
    <property type="component" value="Chromosome"/>
</dbReference>
<dbReference type="RefSeq" id="WP_315571643.1">
    <property type="nucleotide sequence ID" value="NZ_CP118868.1"/>
</dbReference>
<dbReference type="InterPro" id="IPR003439">
    <property type="entry name" value="ABC_transporter-like_ATP-bd"/>
</dbReference>